<feature type="domain" description="MYND-type" evidence="5">
    <location>
        <begin position="248"/>
        <end position="284"/>
    </location>
</feature>
<dbReference type="OrthoDB" id="341421at2759"/>
<keyword evidence="2 4" id="KW-0863">Zinc-finger</keyword>
<dbReference type="PROSITE" id="PS01360">
    <property type="entry name" value="ZF_MYND_1"/>
    <property type="match status" value="1"/>
</dbReference>
<dbReference type="PROSITE" id="PS50865">
    <property type="entry name" value="ZF_MYND_2"/>
    <property type="match status" value="1"/>
</dbReference>
<keyword evidence="7" id="KW-1185">Reference proteome</keyword>
<evidence type="ECO:0000256" key="4">
    <source>
        <dbReference type="PROSITE-ProRule" id="PRU00134"/>
    </source>
</evidence>
<dbReference type="Proteomes" id="UP000053477">
    <property type="component" value="Unassembled WGS sequence"/>
</dbReference>
<dbReference type="GO" id="GO:0008270">
    <property type="term" value="F:zinc ion binding"/>
    <property type="evidence" value="ECO:0007669"/>
    <property type="project" value="UniProtKB-KW"/>
</dbReference>
<dbReference type="SUPFAM" id="SSF144232">
    <property type="entry name" value="HIT/MYND zinc finger-like"/>
    <property type="match status" value="1"/>
</dbReference>
<evidence type="ECO:0000256" key="1">
    <source>
        <dbReference type="ARBA" id="ARBA00022723"/>
    </source>
</evidence>
<keyword evidence="3" id="KW-0862">Zinc</keyword>
<dbReference type="InParanoid" id="A0A0H2R101"/>
<dbReference type="InterPro" id="IPR002893">
    <property type="entry name" value="Znf_MYND"/>
</dbReference>
<evidence type="ECO:0000313" key="7">
    <source>
        <dbReference type="Proteomes" id="UP000053477"/>
    </source>
</evidence>
<keyword evidence="1" id="KW-0479">Metal-binding</keyword>
<dbReference type="Pfam" id="PF01753">
    <property type="entry name" value="zf-MYND"/>
    <property type="match status" value="1"/>
</dbReference>
<protein>
    <recommendedName>
        <fullName evidence="5">MYND-type domain-containing protein</fullName>
    </recommendedName>
</protein>
<name>A0A0H2R101_9AGAM</name>
<dbReference type="AlphaFoldDB" id="A0A0H2R101"/>
<gene>
    <name evidence="6" type="ORF">SCHPADRAFT_946908</name>
</gene>
<evidence type="ECO:0000256" key="3">
    <source>
        <dbReference type="ARBA" id="ARBA00022833"/>
    </source>
</evidence>
<sequence>MDVTRDEIIEILGDMDVKLPANTKLPLDALQQRLTRAIELAQAPVTSDEVDPSKLKKWSIKASKKKPMIDVMGAVTWKEAAMLMAPVGQRNPMEYINAFISLRNAVVEIGVNWDEGSKLAVVEDEKMAYGFSMRIVDVYALTDDIPVFIVVYEHGSGSLFSRRAGIHFLSEPVPGMKPGQDGVEIKTTFLAQKLLLKVLEMNAKYLPESYAPALRPNEKKHGHKISFLLPIVPLTMREIGSLSKDVGCFICGNETASRCAGCQTVSYCGKVCQKADWARHKVECKNRSLENGTWLEIPLSGMGYNGMFVQSINKFSTVQGFGNDKLKADATSKLRSDADGPPENVHGDALFIIKIQVPPPGGMRAPIMIYDRQRSIEIYHRFDADRSGYEALEETARRTGYLGQKIYRYAKRTGVKKLSICLDREPSAEATKW</sequence>
<dbReference type="Gene3D" id="6.10.140.2220">
    <property type="match status" value="1"/>
</dbReference>
<proteinExistence type="predicted"/>
<evidence type="ECO:0000259" key="5">
    <source>
        <dbReference type="PROSITE" id="PS50865"/>
    </source>
</evidence>
<evidence type="ECO:0000313" key="6">
    <source>
        <dbReference type="EMBL" id="KLO05440.1"/>
    </source>
</evidence>
<accession>A0A0H2R101</accession>
<dbReference type="STRING" id="27342.A0A0H2R101"/>
<reference evidence="6 7" key="1">
    <citation type="submission" date="2015-04" db="EMBL/GenBank/DDBJ databases">
        <title>Complete genome sequence of Schizopora paradoxa KUC8140, a cosmopolitan wood degrader in East Asia.</title>
        <authorList>
            <consortium name="DOE Joint Genome Institute"/>
            <person name="Min B."/>
            <person name="Park H."/>
            <person name="Jang Y."/>
            <person name="Kim J.-J."/>
            <person name="Kim K.H."/>
            <person name="Pangilinan J."/>
            <person name="Lipzen A."/>
            <person name="Riley R."/>
            <person name="Grigoriev I.V."/>
            <person name="Spatafora J.W."/>
            <person name="Choi I.-G."/>
        </authorList>
    </citation>
    <scope>NUCLEOTIDE SEQUENCE [LARGE SCALE GENOMIC DNA]</scope>
    <source>
        <strain evidence="6 7">KUC8140</strain>
    </source>
</reference>
<evidence type="ECO:0000256" key="2">
    <source>
        <dbReference type="ARBA" id="ARBA00022771"/>
    </source>
</evidence>
<organism evidence="6 7">
    <name type="scientific">Schizopora paradoxa</name>
    <dbReference type="NCBI Taxonomy" id="27342"/>
    <lineage>
        <taxon>Eukaryota</taxon>
        <taxon>Fungi</taxon>
        <taxon>Dikarya</taxon>
        <taxon>Basidiomycota</taxon>
        <taxon>Agaricomycotina</taxon>
        <taxon>Agaricomycetes</taxon>
        <taxon>Hymenochaetales</taxon>
        <taxon>Schizoporaceae</taxon>
        <taxon>Schizopora</taxon>
    </lineage>
</organism>
<dbReference type="EMBL" id="KQ086308">
    <property type="protein sequence ID" value="KLO05440.1"/>
    <property type="molecule type" value="Genomic_DNA"/>
</dbReference>